<evidence type="ECO:0000313" key="3">
    <source>
        <dbReference type="Proteomes" id="UP000663856"/>
    </source>
</evidence>
<evidence type="ECO:0000313" key="2">
    <source>
        <dbReference type="EMBL" id="CAF4022733.1"/>
    </source>
</evidence>
<accession>A0A816MZL8</accession>
<dbReference type="Proteomes" id="UP000663856">
    <property type="component" value="Unassembled WGS sequence"/>
</dbReference>
<keyword evidence="4" id="KW-1185">Reference proteome</keyword>
<dbReference type="EMBL" id="CAJNRF010001625">
    <property type="protein sequence ID" value="CAF2019547.1"/>
    <property type="molecule type" value="Genomic_DNA"/>
</dbReference>
<proteinExistence type="predicted"/>
<evidence type="ECO:0000313" key="4">
    <source>
        <dbReference type="Proteomes" id="UP000663866"/>
    </source>
</evidence>
<dbReference type="Gene3D" id="3.40.50.1110">
    <property type="entry name" value="SGNH hydrolase"/>
    <property type="match status" value="1"/>
</dbReference>
<reference evidence="1" key="1">
    <citation type="submission" date="2021-02" db="EMBL/GenBank/DDBJ databases">
        <authorList>
            <person name="Nowell W R."/>
        </authorList>
    </citation>
    <scope>NUCLEOTIDE SEQUENCE</scope>
</reference>
<dbReference type="EMBL" id="CAJOBG010002693">
    <property type="protein sequence ID" value="CAF4022733.1"/>
    <property type="molecule type" value="Genomic_DNA"/>
</dbReference>
<comment type="caution">
    <text evidence="1">The sequence shown here is derived from an EMBL/GenBank/DDBJ whole genome shotgun (WGS) entry which is preliminary data.</text>
</comment>
<sequence length="724" mass="83902">MYSNRYYRSNYHQTPVFSSNNTITSSYPHHVPSLLPTTEQLYSSNSLTIHHNSLLQFPDLSGNSSRIANWNGGHIINQPHHNPHERLLHRSVDTCPTHLNVNQKSKWLKTGEKARANQNLRLAKPTFHWPESHYGTPVHIHNRTSLASIQIIVQKIAGTHLYTIDTESDKPTHQNRQSVPALIQIQAIHNEESATVLLLEVQHLPDRNTTLFRAIQQLCQIIFSVNNTIMAWGDIIRELYPFQQFDLFDISRVIHVFNIQQWFTSEWNKKHSHTSECVARHQPTADDTDMEDCLICVVNTDDLDDEFNSCGTNEDYNTCICATDIRPYKSKGATWSLQKAIHYSFNQTLIKSMTLNIWSCGLDRCLNTWDTNQDIVARQNMILYATNDIIAPTNLFFHLYHSISYNSISIEASHLNTIMSTSPSKQKSYLIIADSHGKNLNSIIMHNDYHIITHVVSGIQWINKYNQNLCIYSLIQQDPLAHLINSCTHVLFLVGTNSARNLPATRVINQIETVLDVLQSKYPHLKHNKTISIIATFPCLKESTFFPSISLLKANISSYNELLQTLSHTRKFSYVDLNVTVDHLSQDKMHVHHLCKDLMLDAIMKHINNLMIQIDNAILKTKNRSQEATTRRNKSRHMKLKNKQKAFTIIRKIHSTWSLKHLKYFLKHNEIKYGRLPETYNHKLRIQFNNLLHLKHAENILPTDIFSEINFHTWIREHEQHIFS</sequence>
<gene>
    <name evidence="2" type="ORF">OVN521_LOCUS16301</name>
    <name evidence="1" type="ORF">WKI299_LOCUS5730</name>
</gene>
<dbReference type="AlphaFoldDB" id="A0A816MZL8"/>
<evidence type="ECO:0000313" key="1">
    <source>
        <dbReference type="EMBL" id="CAF2019547.1"/>
    </source>
</evidence>
<name>A0A816MZL8_9BILA</name>
<organism evidence="1 3">
    <name type="scientific">Rotaria magnacalcarata</name>
    <dbReference type="NCBI Taxonomy" id="392030"/>
    <lineage>
        <taxon>Eukaryota</taxon>
        <taxon>Metazoa</taxon>
        <taxon>Spiralia</taxon>
        <taxon>Gnathifera</taxon>
        <taxon>Rotifera</taxon>
        <taxon>Eurotatoria</taxon>
        <taxon>Bdelloidea</taxon>
        <taxon>Philodinida</taxon>
        <taxon>Philodinidae</taxon>
        <taxon>Rotaria</taxon>
    </lineage>
</organism>
<protein>
    <submittedName>
        <fullName evidence="1">Uncharacterized protein</fullName>
    </submittedName>
</protein>
<dbReference type="Proteomes" id="UP000663866">
    <property type="component" value="Unassembled WGS sequence"/>
</dbReference>
<dbReference type="InterPro" id="IPR036514">
    <property type="entry name" value="SGNH_hydro_sf"/>
</dbReference>
<dbReference type="SUPFAM" id="SSF52266">
    <property type="entry name" value="SGNH hydrolase"/>
    <property type="match status" value="1"/>
</dbReference>